<evidence type="ECO:0000256" key="4">
    <source>
        <dbReference type="ARBA" id="ARBA00022679"/>
    </source>
</evidence>
<dbReference type="GeneID" id="28895404"/>
<dbReference type="SMART" id="SM00220">
    <property type="entry name" value="S_TKc"/>
    <property type="match status" value="1"/>
</dbReference>
<keyword evidence="15" id="KW-1185">Reference proteome</keyword>
<dbReference type="AlphaFoldDB" id="A0A165GMK5"/>
<feature type="compositionally biased region" description="Low complexity" evidence="11">
    <location>
        <begin position="410"/>
        <end position="419"/>
    </location>
</feature>
<feature type="binding site" evidence="10">
    <location>
        <position position="62"/>
    </location>
    <ligand>
        <name>ATP</name>
        <dbReference type="ChEBI" id="CHEBI:30616"/>
    </ligand>
</feature>
<keyword evidence="4" id="KW-0808">Transferase</keyword>
<dbReference type="SUPFAM" id="SSF56112">
    <property type="entry name" value="Protein kinase-like (PK-like)"/>
    <property type="match status" value="1"/>
</dbReference>
<feature type="domain" description="Protein kinase" evidence="12">
    <location>
        <begin position="32"/>
        <end position="331"/>
    </location>
</feature>
<comment type="catalytic activity">
    <reaction evidence="8">
        <text>L-threonyl-[protein] + ATP = O-phospho-L-threonyl-[protein] + ADP + H(+)</text>
        <dbReference type="Rhea" id="RHEA:46608"/>
        <dbReference type="Rhea" id="RHEA-COMP:11060"/>
        <dbReference type="Rhea" id="RHEA-COMP:11605"/>
        <dbReference type="ChEBI" id="CHEBI:15378"/>
        <dbReference type="ChEBI" id="CHEBI:30013"/>
        <dbReference type="ChEBI" id="CHEBI:30616"/>
        <dbReference type="ChEBI" id="CHEBI:61977"/>
        <dbReference type="ChEBI" id="CHEBI:456216"/>
        <dbReference type="EC" id="2.7.11.1"/>
    </reaction>
</comment>
<feature type="domain" description="AGC-kinase C-terminal" evidence="13">
    <location>
        <begin position="366"/>
        <end position="434"/>
    </location>
</feature>
<evidence type="ECO:0000313" key="14">
    <source>
        <dbReference type="EMBL" id="KZF22375.1"/>
    </source>
</evidence>
<keyword evidence="3" id="KW-0597">Phosphoprotein</keyword>
<comment type="catalytic activity">
    <reaction evidence="9">
        <text>L-seryl-[protein] + ATP = O-phospho-L-seryl-[protein] + ADP + H(+)</text>
        <dbReference type="Rhea" id="RHEA:17989"/>
        <dbReference type="Rhea" id="RHEA-COMP:9863"/>
        <dbReference type="Rhea" id="RHEA-COMP:11604"/>
        <dbReference type="ChEBI" id="CHEBI:15378"/>
        <dbReference type="ChEBI" id="CHEBI:29999"/>
        <dbReference type="ChEBI" id="CHEBI:30616"/>
        <dbReference type="ChEBI" id="CHEBI:83421"/>
        <dbReference type="ChEBI" id="CHEBI:456216"/>
        <dbReference type="EC" id="2.7.11.1"/>
    </reaction>
</comment>
<evidence type="ECO:0000256" key="2">
    <source>
        <dbReference type="ARBA" id="ARBA00022527"/>
    </source>
</evidence>
<keyword evidence="5 10" id="KW-0547">Nucleotide-binding</keyword>
<dbReference type="RefSeq" id="XP_018187930.1">
    <property type="nucleotide sequence ID" value="XM_018330267.1"/>
</dbReference>
<dbReference type="InterPro" id="IPR017441">
    <property type="entry name" value="Protein_kinase_ATP_BS"/>
</dbReference>
<dbReference type="InterPro" id="IPR011009">
    <property type="entry name" value="Kinase-like_dom_sf"/>
</dbReference>
<dbReference type="PROSITE" id="PS00107">
    <property type="entry name" value="PROTEIN_KINASE_ATP"/>
    <property type="match status" value="1"/>
</dbReference>
<dbReference type="InParanoid" id="A0A165GMK5"/>
<evidence type="ECO:0000256" key="8">
    <source>
        <dbReference type="ARBA" id="ARBA00047899"/>
    </source>
</evidence>
<dbReference type="STRING" id="1328760.A0A165GMK5"/>
<evidence type="ECO:0000256" key="10">
    <source>
        <dbReference type="PROSITE-ProRule" id="PRU10141"/>
    </source>
</evidence>
<dbReference type="GO" id="GO:0007010">
    <property type="term" value="P:cytoskeleton organization"/>
    <property type="evidence" value="ECO:0007669"/>
    <property type="project" value="UniProtKB-ARBA"/>
</dbReference>
<protein>
    <recommendedName>
        <fullName evidence="1">non-specific serine/threonine protein kinase</fullName>
        <ecNumber evidence="1">2.7.11.1</ecNumber>
    </recommendedName>
</protein>
<dbReference type="OMA" id="YARPNID"/>
<dbReference type="Proteomes" id="UP000076632">
    <property type="component" value="Unassembled WGS sequence"/>
</dbReference>
<keyword evidence="2" id="KW-0723">Serine/threonine-protein kinase</keyword>
<dbReference type="InterPro" id="IPR050236">
    <property type="entry name" value="Ser_Thr_kinase_AGC"/>
</dbReference>
<dbReference type="GO" id="GO:0035556">
    <property type="term" value="P:intracellular signal transduction"/>
    <property type="evidence" value="ECO:0007669"/>
    <property type="project" value="TreeGrafter"/>
</dbReference>
<dbReference type="InterPro" id="IPR000719">
    <property type="entry name" value="Prot_kinase_dom"/>
</dbReference>
<evidence type="ECO:0000256" key="7">
    <source>
        <dbReference type="ARBA" id="ARBA00022840"/>
    </source>
</evidence>
<reference evidence="14 15" key="1">
    <citation type="journal article" date="2016" name="Fungal Biol.">
        <title>The genome of Xylona heveae provides a window into fungal endophytism.</title>
        <authorList>
            <person name="Gazis R."/>
            <person name="Kuo A."/>
            <person name="Riley R."/>
            <person name="LaButti K."/>
            <person name="Lipzen A."/>
            <person name="Lin J."/>
            <person name="Amirebrahimi M."/>
            <person name="Hesse C.N."/>
            <person name="Spatafora J.W."/>
            <person name="Henrissat B."/>
            <person name="Hainaut M."/>
            <person name="Grigoriev I.V."/>
            <person name="Hibbett D.S."/>
        </authorList>
    </citation>
    <scope>NUCLEOTIDE SEQUENCE [LARGE SCALE GENOMIC DNA]</scope>
    <source>
        <strain evidence="14 15">TC161</strain>
    </source>
</reference>
<evidence type="ECO:0000256" key="1">
    <source>
        <dbReference type="ARBA" id="ARBA00012513"/>
    </source>
</evidence>
<keyword evidence="6 14" id="KW-0418">Kinase</keyword>
<keyword evidence="7 10" id="KW-0067">ATP-binding</keyword>
<evidence type="ECO:0000256" key="5">
    <source>
        <dbReference type="ARBA" id="ARBA00022741"/>
    </source>
</evidence>
<dbReference type="EMBL" id="KV407459">
    <property type="protein sequence ID" value="KZF22375.1"/>
    <property type="molecule type" value="Genomic_DNA"/>
</dbReference>
<evidence type="ECO:0000259" key="12">
    <source>
        <dbReference type="PROSITE" id="PS50011"/>
    </source>
</evidence>
<dbReference type="PROSITE" id="PS50011">
    <property type="entry name" value="PROTEIN_KINASE_DOM"/>
    <property type="match status" value="1"/>
</dbReference>
<evidence type="ECO:0000256" key="9">
    <source>
        <dbReference type="ARBA" id="ARBA00048679"/>
    </source>
</evidence>
<dbReference type="Gene3D" id="3.30.200.20">
    <property type="entry name" value="Phosphorylase Kinase, domain 1"/>
    <property type="match status" value="1"/>
</dbReference>
<dbReference type="GO" id="GO:0004674">
    <property type="term" value="F:protein serine/threonine kinase activity"/>
    <property type="evidence" value="ECO:0007669"/>
    <property type="project" value="UniProtKB-KW"/>
</dbReference>
<evidence type="ECO:0000256" key="11">
    <source>
        <dbReference type="SAM" id="MobiDB-lite"/>
    </source>
</evidence>
<feature type="region of interest" description="Disordered" evidence="11">
    <location>
        <begin position="392"/>
        <end position="421"/>
    </location>
</feature>
<evidence type="ECO:0000313" key="15">
    <source>
        <dbReference type="Proteomes" id="UP000076632"/>
    </source>
</evidence>
<dbReference type="FunFam" id="1.10.510.10:FF:000024">
    <property type="entry name" value="Probable serine/threonine-protein kinase cot-1"/>
    <property type="match status" value="1"/>
</dbReference>
<feature type="non-terminal residue" evidence="14">
    <location>
        <position position="434"/>
    </location>
</feature>
<dbReference type="Pfam" id="PF00069">
    <property type="entry name" value="Pkinase"/>
    <property type="match status" value="2"/>
</dbReference>
<evidence type="ECO:0000256" key="3">
    <source>
        <dbReference type="ARBA" id="ARBA00022553"/>
    </source>
</evidence>
<dbReference type="InterPro" id="IPR000961">
    <property type="entry name" value="AGC-kinase_C"/>
</dbReference>
<accession>A0A165GMK5</accession>
<dbReference type="Gene3D" id="1.10.510.10">
    <property type="entry name" value="Transferase(Phosphotransferase) domain 1"/>
    <property type="match status" value="1"/>
</dbReference>
<dbReference type="PANTHER" id="PTHR24356:SF400">
    <property type="entry name" value="SERINE_THREONINE-PROTEIN KINASE CBK1"/>
    <property type="match status" value="1"/>
</dbReference>
<sequence length="434" mass="50199">METEYLRQTRVLRARASSRVFSPSQNVTVGGYEVIRVLGKGSFGVVRLASSKKVYAMKVIKKSDMLRNSQEGHLRAERDFLVASERSRWVVPLIASFQDTSNLYLVMDYMVGGDFLGLLIRKNTLSEEMTKWYVAEMILCVEEAHRMKWIHRDIKPDNFLISASGHLKISDFGLAFDGHWAHDQSYYNNHRHSLVHRLGIEVQGDTIDREQDENILQYRNRTGKRQLAKSIVGTSQYMAPEVIRGDPYDGRCDWWSIGIIIFECLFGYTPFCCDDRTETKYKILHHATTLEFPESKDVSLEVVDLIRKILRERELRLSSKKYWPNDWDRLLPNTGITPDQTSVQDYTGHYVFPDDAEDIKRHKFFKRWNWQNQHLSHPPFVPKVKSEEDTKYFDEGQSISDVEPSKESSTRGSSSGSSRIAEINRIVAEAARTG</sequence>
<evidence type="ECO:0000259" key="13">
    <source>
        <dbReference type="PROSITE" id="PS51285"/>
    </source>
</evidence>
<dbReference type="EC" id="2.7.11.1" evidence="1"/>
<gene>
    <name evidence="14" type="ORF">L228DRAFT_221247</name>
</gene>
<dbReference type="PROSITE" id="PS51285">
    <property type="entry name" value="AGC_KINASE_CTER"/>
    <property type="match status" value="1"/>
</dbReference>
<dbReference type="PANTHER" id="PTHR24356">
    <property type="entry name" value="SERINE/THREONINE-PROTEIN KINASE"/>
    <property type="match status" value="1"/>
</dbReference>
<evidence type="ECO:0000256" key="6">
    <source>
        <dbReference type="ARBA" id="ARBA00022777"/>
    </source>
</evidence>
<dbReference type="OrthoDB" id="3638488at2759"/>
<name>A0A165GMK5_XYLHT</name>
<dbReference type="GO" id="GO:0005524">
    <property type="term" value="F:ATP binding"/>
    <property type="evidence" value="ECO:0007669"/>
    <property type="project" value="UniProtKB-UniRule"/>
</dbReference>
<organism evidence="14 15">
    <name type="scientific">Xylona heveae (strain CBS 132557 / TC161)</name>
    <dbReference type="NCBI Taxonomy" id="1328760"/>
    <lineage>
        <taxon>Eukaryota</taxon>
        <taxon>Fungi</taxon>
        <taxon>Dikarya</taxon>
        <taxon>Ascomycota</taxon>
        <taxon>Pezizomycotina</taxon>
        <taxon>Xylonomycetes</taxon>
        <taxon>Xylonales</taxon>
        <taxon>Xylonaceae</taxon>
        <taxon>Xylona</taxon>
    </lineage>
</organism>
<proteinExistence type="predicted"/>